<keyword evidence="4" id="KW-1185">Reference proteome</keyword>
<dbReference type="Pfam" id="PF22504">
    <property type="entry name" value="DUF6993"/>
    <property type="match status" value="1"/>
</dbReference>
<evidence type="ECO:0000259" key="2">
    <source>
        <dbReference type="Pfam" id="PF22504"/>
    </source>
</evidence>
<accession>A0ABP7B309</accession>
<comment type="caution">
    <text evidence="3">The sequence shown here is derived from an EMBL/GenBank/DDBJ whole genome shotgun (WGS) entry which is preliminary data.</text>
</comment>
<organism evidence="3 4">
    <name type="scientific">Microbacterium marinilacus</name>
    <dbReference type="NCBI Taxonomy" id="415209"/>
    <lineage>
        <taxon>Bacteria</taxon>
        <taxon>Bacillati</taxon>
        <taxon>Actinomycetota</taxon>
        <taxon>Actinomycetes</taxon>
        <taxon>Micrococcales</taxon>
        <taxon>Microbacteriaceae</taxon>
        <taxon>Microbacterium</taxon>
    </lineage>
</organism>
<proteinExistence type="predicted"/>
<name>A0ABP7B309_9MICO</name>
<dbReference type="InterPro" id="IPR054262">
    <property type="entry name" value="DUF6993"/>
</dbReference>
<feature type="domain" description="DUF6993" evidence="2">
    <location>
        <begin position="36"/>
        <end position="119"/>
    </location>
</feature>
<evidence type="ECO:0000313" key="4">
    <source>
        <dbReference type="Proteomes" id="UP001410795"/>
    </source>
</evidence>
<evidence type="ECO:0000256" key="1">
    <source>
        <dbReference type="SAM" id="MobiDB-lite"/>
    </source>
</evidence>
<feature type="region of interest" description="Disordered" evidence="1">
    <location>
        <begin position="1"/>
        <end position="24"/>
    </location>
</feature>
<sequence>MSASATSEPAAPEAPALVPEGTADDNLPYFSAIVDEVWGSDRRGEGRAYVDALVEAGFDRVAMQVTEDLTTVGNPAESMQFSVRWDDQCLIGQVGPDVGETVARVLPALEDGTVCLLGDTRPIDW</sequence>
<reference evidence="4" key="1">
    <citation type="journal article" date="2019" name="Int. J. Syst. Evol. Microbiol.">
        <title>The Global Catalogue of Microorganisms (GCM) 10K type strain sequencing project: providing services to taxonomists for standard genome sequencing and annotation.</title>
        <authorList>
            <consortium name="The Broad Institute Genomics Platform"/>
            <consortium name="The Broad Institute Genome Sequencing Center for Infectious Disease"/>
            <person name="Wu L."/>
            <person name="Ma J."/>
        </authorList>
    </citation>
    <scope>NUCLEOTIDE SEQUENCE [LARGE SCALE GENOMIC DNA]</scope>
    <source>
        <strain evidence="4">JCM 16546</strain>
    </source>
</reference>
<evidence type="ECO:0000313" key="3">
    <source>
        <dbReference type="EMBL" id="GAA3647129.1"/>
    </source>
</evidence>
<dbReference type="Proteomes" id="UP001410795">
    <property type="component" value="Unassembled WGS sequence"/>
</dbReference>
<feature type="compositionally biased region" description="Low complexity" evidence="1">
    <location>
        <begin position="1"/>
        <end position="16"/>
    </location>
</feature>
<dbReference type="EMBL" id="BAAAYV010000002">
    <property type="protein sequence ID" value="GAA3647129.1"/>
    <property type="molecule type" value="Genomic_DNA"/>
</dbReference>
<gene>
    <name evidence="3" type="ORF">GCM10022202_03140</name>
</gene>
<protein>
    <recommendedName>
        <fullName evidence="2">DUF6993 domain-containing protein</fullName>
    </recommendedName>
</protein>